<accession>A0A6A6RUK7</accession>
<feature type="compositionally biased region" description="Pro residues" evidence="1">
    <location>
        <begin position="276"/>
        <end position="286"/>
    </location>
</feature>
<name>A0A6A6RUK7_9PLEO</name>
<keyword evidence="3" id="KW-1185">Reference proteome</keyword>
<dbReference type="EMBL" id="MU006789">
    <property type="protein sequence ID" value="KAF2638672.1"/>
    <property type="molecule type" value="Genomic_DNA"/>
</dbReference>
<feature type="region of interest" description="Disordered" evidence="1">
    <location>
        <begin position="352"/>
        <end position="520"/>
    </location>
</feature>
<evidence type="ECO:0000313" key="2">
    <source>
        <dbReference type="EMBL" id="KAF2638672.1"/>
    </source>
</evidence>
<feature type="region of interest" description="Disordered" evidence="1">
    <location>
        <begin position="256"/>
        <end position="338"/>
    </location>
</feature>
<dbReference type="AlphaFoldDB" id="A0A6A6RUK7"/>
<reference evidence="2" key="1">
    <citation type="journal article" date="2020" name="Stud. Mycol.">
        <title>101 Dothideomycetes genomes: a test case for predicting lifestyles and emergence of pathogens.</title>
        <authorList>
            <person name="Haridas S."/>
            <person name="Albert R."/>
            <person name="Binder M."/>
            <person name="Bloem J."/>
            <person name="Labutti K."/>
            <person name="Salamov A."/>
            <person name="Andreopoulos B."/>
            <person name="Baker S."/>
            <person name="Barry K."/>
            <person name="Bills G."/>
            <person name="Bluhm B."/>
            <person name="Cannon C."/>
            <person name="Castanera R."/>
            <person name="Culley D."/>
            <person name="Daum C."/>
            <person name="Ezra D."/>
            <person name="Gonzalez J."/>
            <person name="Henrissat B."/>
            <person name="Kuo A."/>
            <person name="Liang C."/>
            <person name="Lipzen A."/>
            <person name="Lutzoni F."/>
            <person name="Magnuson J."/>
            <person name="Mondo S."/>
            <person name="Nolan M."/>
            <person name="Ohm R."/>
            <person name="Pangilinan J."/>
            <person name="Park H.-J."/>
            <person name="Ramirez L."/>
            <person name="Alfaro M."/>
            <person name="Sun H."/>
            <person name="Tritt A."/>
            <person name="Yoshinaga Y."/>
            <person name="Zwiers L.-H."/>
            <person name="Turgeon B."/>
            <person name="Goodwin S."/>
            <person name="Spatafora J."/>
            <person name="Crous P."/>
            <person name="Grigoriev I."/>
        </authorList>
    </citation>
    <scope>NUCLEOTIDE SEQUENCE</scope>
    <source>
        <strain evidence="2">CBS 473.64</strain>
    </source>
</reference>
<dbReference type="Proteomes" id="UP000799753">
    <property type="component" value="Unassembled WGS sequence"/>
</dbReference>
<sequence length="520" mass="59032">MLDGALPTFFLKPSADKVKHKESFYFTQHGSEPDAAYSLTSLDPASTAAKNTYAVALFDSHNPEILYGEVLSKPGWSHPSISQEDIRKNGGVPPPPQPIFPTDFAIQLYNPDQQVVVKQQTTKWSNTVSYEFSMPMTTFRTPSASALDRSQNDPVFDATTPQVNFVWRKEGRRDMTCYLTGKSTDPTGKKVKKSKEPDIVVALFSGLKEMTIMEPNLYRVEVEDYKGLEVVILLSGAVIRDIFFGSQKESYHVLDPYTRKNSGGRKGSSPLEAPSVVPPVMTPQPHPQQAQRPSHRPVQPNGPAVHGLYNLPSRSAEKRSSLPPLQTGSQPTQRLDPRQQWEIDAETARLKAQVEAEAREQRRRNEIERQRREQEEERKTRQFLQQEERRRQQAEKEQRRRQAEVDQETERLRRQFGNQSDMLPPAQAQQRHSASLAQNQWQRPSNTPIQQSRPQPSRPQPQGPYLQPNGPQPAASQSTFFSNGLPKPANPALMKNKKKSFWGLRNKSESTLKKKQSSMF</sequence>
<organism evidence="2 3">
    <name type="scientific">Massarina eburnea CBS 473.64</name>
    <dbReference type="NCBI Taxonomy" id="1395130"/>
    <lineage>
        <taxon>Eukaryota</taxon>
        <taxon>Fungi</taxon>
        <taxon>Dikarya</taxon>
        <taxon>Ascomycota</taxon>
        <taxon>Pezizomycotina</taxon>
        <taxon>Dothideomycetes</taxon>
        <taxon>Pleosporomycetidae</taxon>
        <taxon>Pleosporales</taxon>
        <taxon>Massarineae</taxon>
        <taxon>Massarinaceae</taxon>
        <taxon>Massarina</taxon>
    </lineage>
</organism>
<evidence type="ECO:0000256" key="1">
    <source>
        <dbReference type="SAM" id="MobiDB-lite"/>
    </source>
</evidence>
<dbReference type="OrthoDB" id="3357341at2759"/>
<feature type="compositionally biased region" description="Polar residues" evidence="1">
    <location>
        <begin position="416"/>
        <end position="447"/>
    </location>
</feature>
<protein>
    <submittedName>
        <fullName evidence="2">Uncharacterized protein</fullName>
    </submittedName>
</protein>
<feature type="compositionally biased region" description="Basic and acidic residues" evidence="1">
    <location>
        <begin position="352"/>
        <end position="413"/>
    </location>
</feature>
<evidence type="ECO:0000313" key="3">
    <source>
        <dbReference type="Proteomes" id="UP000799753"/>
    </source>
</evidence>
<proteinExistence type="predicted"/>
<feature type="compositionally biased region" description="Polar residues" evidence="1">
    <location>
        <begin position="323"/>
        <end position="333"/>
    </location>
</feature>
<gene>
    <name evidence="2" type="ORF">P280DRAFT_455859</name>
</gene>